<dbReference type="SUPFAM" id="SSF53790">
    <property type="entry name" value="Tetrapyrrole methylase"/>
    <property type="match status" value="1"/>
</dbReference>
<protein>
    <recommendedName>
        <fullName evidence="1">Tetrapyrrole methylase domain-containing protein</fullName>
    </recommendedName>
</protein>
<dbReference type="Pfam" id="PF00590">
    <property type="entry name" value="TP_methylase"/>
    <property type="match status" value="1"/>
</dbReference>
<dbReference type="EMBL" id="BOQE01000001">
    <property type="protein sequence ID" value="GIM46493.1"/>
    <property type="molecule type" value="Genomic_DNA"/>
</dbReference>
<dbReference type="InterPro" id="IPR000878">
    <property type="entry name" value="4pyrrol_Mease"/>
</dbReference>
<proteinExistence type="predicted"/>
<gene>
    <name evidence="2" type="ORF">DNHGIG_20420</name>
</gene>
<evidence type="ECO:0000259" key="1">
    <source>
        <dbReference type="Pfam" id="PF00590"/>
    </source>
</evidence>
<dbReference type="InterPro" id="IPR014777">
    <property type="entry name" value="4pyrrole_Mease_sub1"/>
</dbReference>
<dbReference type="GO" id="GO:0008168">
    <property type="term" value="F:methyltransferase activity"/>
    <property type="evidence" value="ECO:0007669"/>
    <property type="project" value="InterPro"/>
</dbReference>
<dbReference type="Gene3D" id="3.40.1010.10">
    <property type="entry name" value="Cobalt-precorrin-4 Transmethylase, Domain 1"/>
    <property type="match status" value="1"/>
</dbReference>
<reference evidence="2" key="1">
    <citation type="journal article" date="2023" name="Int. J. Syst. Evol. Microbiol.">
        <title>Collibacillus ludicampi gen. nov., sp. nov., a new soil bacterium of the family Alicyclobacillaceae.</title>
        <authorList>
            <person name="Jojima T."/>
            <person name="Ioku Y."/>
            <person name="Fukuta Y."/>
            <person name="Shirasaka N."/>
            <person name="Matsumura Y."/>
            <person name="Mori M."/>
        </authorList>
    </citation>
    <scope>NUCLEOTIDE SEQUENCE</scope>
    <source>
        <strain evidence="2">TP075</strain>
    </source>
</reference>
<dbReference type="RefSeq" id="WP_282199588.1">
    <property type="nucleotide sequence ID" value="NZ_BOQE01000001.1"/>
</dbReference>
<organism evidence="2 3">
    <name type="scientific">Collibacillus ludicampi</name>
    <dbReference type="NCBI Taxonomy" id="2771369"/>
    <lineage>
        <taxon>Bacteria</taxon>
        <taxon>Bacillati</taxon>
        <taxon>Bacillota</taxon>
        <taxon>Bacilli</taxon>
        <taxon>Bacillales</taxon>
        <taxon>Alicyclobacillaceae</taxon>
        <taxon>Collibacillus</taxon>
    </lineage>
</organism>
<keyword evidence="3" id="KW-1185">Reference proteome</keyword>
<dbReference type="Proteomes" id="UP001057291">
    <property type="component" value="Unassembled WGS sequence"/>
</dbReference>
<evidence type="ECO:0000313" key="2">
    <source>
        <dbReference type="EMBL" id="GIM46493.1"/>
    </source>
</evidence>
<name>A0AAV4LFF5_9BACL</name>
<feature type="domain" description="Tetrapyrrole methylase" evidence="1">
    <location>
        <begin position="25"/>
        <end position="234"/>
    </location>
</feature>
<dbReference type="InterPro" id="IPR035996">
    <property type="entry name" value="4pyrrol_Methylase_sf"/>
</dbReference>
<sequence length="284" mass="31707">MNRVVSGKVEPVRRSYNKSKNNIPKVYVVGAGVRGRKHLTLEAISYLRKASLVLFFPFESISSEWLVDGLGVSMVESLAPLYQDGAVDAENYKRIINRIISAAQEFGSVAVLVPGHPRVGVSWVRELERRELEGQIQILVVDGISSFDTMITDLGLDPLENGAVVVDANRLLLYRLQLDPRLDYYIYHICSVGTSRTNYSNPALDNKLHYLKQWLLQSFPSNHEVMLIQSSTIQGKSSVLATCPLQELENISSLITFATSLFLPGLRISSKPIDKEFLALLAEK</sequence>
<dbReference type="AlphaFoldDB" id="A0AAV4LFF5"/>
<accession>A0AAV4LFF5</accession>
<comment type="caution">
    <text evidence="2">The sequence shown here is derived from an EMBL/GenBank/DDBJ whole genome shotgun (WGS) entry which is preliminary data.</text>
</comment>
<evidence type="ECO:0000313" key="3">
    <source>
        <dbReference type="Proteomes" id="UP001057291"/>
    </source>
</evidence>